<feature type="region of interest" description="Disordered" evidence="1">
    <location>
        <begin position="40"/>
        <end position="105"/>
    </location>
</feature>
<organism evidence="2 3">
    <name type="scientific">Heterorhabditis bacteriophora</name>
    <name type="common">Entomopathogenic nematode worm</name>
    <dbReference type="NCBI Taxonomy" id="37862"/>
    <lineage>
        <taxon>Eukaryota</taxon>
        <taxon>Metazoa</taxon>
        <taxon>Ecdysozoa</taxon>
        <taxon>Nematoda</taxon>
        <taxon>Chromadorea</taxon>
        <taxon>Rhabditida</taxon>
        <taxon>Rhabditina</taxon>
        <taxon>Rhabditomorpha</taxon>
        <taxon>Strongyloidea</taxon>
        <taxon>Heterorhabditidae</taxon>
        <taxon>Heterorhabditis</taxon>
    </lineage>
</organism>
<reference evidence="3" key="1">
    <citation type="submission" date="2016-11" db="UniProtKB">
        <authorList>
            <consortium name="WormBaseParasite"/>
        </authorList>
    </citation>
    <scope>IDENTIFICATION</scope>
</reference>
<sequence length="105" mass="11805">MKFDAIAAEVGCSERDITYFYKRHRFQYQLDQLVNPVKKAIFEPPPPADSPSVGQLTRSASPTPEPIPRRKRAGSDPAYCERNEAPPTKSTRRTRQSAATLLESN</sequence>
<accession>A0A1I7XL96</accession>
<evidence type="ECO:0000313" key="2">
    <source>
        <dbReference type="Proteomes" id="UP000095283"/>
    </source>
</evidence>
<evidence type="ECO:0000256" key="1">
    <source>
        <dbReference type="SAM" id="MobiDB-lite"/>
    </source>
</evidence>
<evidence type="ECO:0000313" key="3">
    <source>
        <dbReference type="WBParaSite" id="Hba_18298"/>
    </source>
</evidence>
<feature type="compositionally biased region" description="Polar residues" evidence="1">
    <location>
        <begin position="52"/>
        <end position="62"/>
    </location>
</feature>
<dbReference type="Proteomes" id="UP000095283">
    <property type="component" value="Unplaced"/>
</dbReference>
<proteinExistence type="predicted"/>
<keyword evidence="2" id="KW-1185">Reference proteome</keyword>
<protein>
    <submittedName>
        <fullName evidence="3">Homeobox domain-containing protein</fullName>
    </submittedName>
</protein>
<feature type="compositionally biased region" description="Polar residues" evidence="1">
    <location>
        <begin position="96"/>
        <end position="105"/>
    </location>
</feature>
<dbReference type="WBParaSite" id="Hba_18298">
    <property type="protein sequence ID" value="Hba_18298"/>
    <property type="gene ID" value="Hba_18298"/>
</dbReference>
<dbReference type="AlphaFoldDB" id="A0A1I7XL96"/>
<name>A0A1I7XL96_HETBA</name>